<dbReference type="AlphaFoldDB" id="A0A852WGK1"/>
<sequence length="139" mass="14788">MVTKKLGGILSPPDLSSPTGGRGNAFDPDCPTRVVLDRIGDKWTVLVIGALARGPLRFTELRARVGGVAPKVLTQTLRAMERDGLLTRTVFAQVPPRVDYALTELGVSLGGPIAVLTDWAETHVGTILAARDDFVAQEA</sequence>
<gene>
    <name evidence="6" type="ORF">BJ986_002376</name>
</gene>
<evidence type="ECO:0000259" key="5">
    <source>
        <dbReference type="PROSITE" id="PS51118"/>
    </source>
</evidence>
<proteinExistence type="predicted"/>
<comment type="caution">
    <text evidence="6">The sequence shown here is derived from an EMBL/GenBank/DDBJ whole genome shotgun (WGS) entry which is preliminary data.</text>
</comment>
<evidence type="ECO:0000256" key="1">
    <source>
        <dbReference type="ARBA" id="ARBA00023015"/>
    </source>
</evidence>
<dbReference type="InterPro" id="IPR036390">
    <property type="entry name" value="WH_DNA-bd_sf"/>
</dbReference>
<dbReference type="Gene3D" id="1.10.10.10">
    <property type="entry name" value="Winged helix-like DNA-binding domain superfamily/Winged helix DNA-binding domain"/>
    <property type="match status" value="1"/>
</dbReference>
<dbReference type="GO" id="GO:0003677">
    <property type="term" value="F:DNA binding"/>
    <property type="evidence" value="ECO:0007669"/>
    <property type="project" value="UniProtKB-KW"/>
</dbReference>
<keyword evidence="7" id="KW-1185">Reference proteome</keyword>
<dbReference type="InterPro" id="IPR002577">
    <property type="entry name" value="HTH_HxlR"/>
</dbReference>
<dbReference type="PANTHER" id="PTHR33204:SF18">
    <property type="entry name" value="TRANSCRIPTIONAL REGULATORY PROTEIN"/>
    <property type="match status" value="1"/>
</dbReference>
<organism evidence="6 7">
    <name type="scientific">Pedococcus badiiscoriae</name>
    <dbReference type="NCBI Taxonomy" id="642776"/>
    <lineage>
        <taxon>Bacteria</taxon>
        <taxon>Bacillati</taxon>
        <taxon>Actinomycetota</taxon>
        <taxon>Actinomycetes</taxon>
        <taxon>Micrococcales</taxon>
        <taxon>Intrasporangiaceae</taxon>
        <taxon>Pedococcus</taxon>
    </lineage>
</organism>
<evidence type="ECO:0000256" key="2">
    <source>
        <dbReference type="ARBA" id="ARBA00023125"/>
    </source>
</evidence>
<protein>
    <submittedName>
        <fullName evidence="6">DNA-binding HxlR family transcriptional regulator</fullName>
    </submittedName>
</protein>
<dbReference type="Proteomes" id="UP000573599">
    <property type="component" value="Unassembled WGS sequence"/>
</dbReference>
<dbReference type="EMBL" id="JACCAB010000001">
    <property type="protein sequence ID" value="NYG07889.1"/>
    <property type="molecule type" value="Genomic_DNA"/>
</dbReference>
<reference evidence="6 7" key="1">
    <citation type="submission" date="2020-07" db="EMBL/GenBank/DDBJ databases">
        <title>Sequencing the genomes of 1000 actinobacteria strains.</title>
        <authorList>
            <person name="Klenk H.-P."/>
        </authorList>
    </citation>
    <scope>NUCLEOTIDE SEQUENCE [LARGE SCALE GENOMIC DNA]</scope>
    <source>
        <strain evidence="6 7">DSM 23987</strain>
    </source>
</reference>
<keyword evidence="1" id="KW-0805">Transcription regulation</keyword>
<dbReference type="Pfam" id="PF01638">
    <property type="entry name" value="HxlR"/>
    <property type="match status" value="1"/>
</dbReference>
<name>A0A852WGK1_9MICO</name>
<accession>A0A852WGK1</accession>
<evidence type="ECO:0000256" key="3">
    <source>
        <dbReference type="ARBA" id="ARBA00023163"/>
    </source>
</evidence>
<keyword evidence="3" id="KW-0804">Transcription</keyword>
<evidence type="ECO:0000313" key="7">
    <source>
        <dbReference type="Proteomes" id="UP000573599"/>
    </source>
</evidence>
<feature type="domain" description="HTH hxlR-type" evidence="5">
    <location>
        <begin position="30"/>
        <end position="128"/>
    </location>
</feature>
<dbReference type="PROSITE" id="PS51118">
    <property type="entry name" value="HTH_HXLR"/>
    <property type="match status" value="1"/>
</dbReference>
<dbReference type="PANTHER" id="PTHR33204">
    <property type="entry name" value="TRANSCRIPTIONAL REGULATOR, MARR FAMILY"/>
    <property type="match status" value="1"/>
</dbReference>
<dbReference type="SUPFAM" id="SSF46785">
    <property type="entry name" value="Winged helix' DNA-binding domain"/>
    <property type="match status" value="1"/>
</dbReference>
<dbReference type="RefSeq" id="WP_179422169.1">
    <property type="nucleotide sequence ID" value="NZ_JACCAB010000001.1"/>
</dbReference>
<keyword evidence="2 6" id="KW-0238">DNA-binding</keyword>
<evidence type="ECO:0000313" key="6">
    <source>
        <dbReference type="EMBL" id="NYG07889.1"/>
    </source>
</evidence>
<evidence type="ECO:0000256" key="4">
    <source>
        <dbReference type="SAM" id="MobiDB-lite"/>
    </source>
</evidence>
<dbReference type="InterPro" id="IPR036388">
    <property type="entry name" value="WH-like_DNA-bd_sf"/>
</dbReference>
<feature type="region of interest" description="Disordered" evidence="4">
    <location>
        <begin position="1"/>
        <end position="27"/>
    </location>
</feature>